<evidence type="ECO:0000313" key="2">
    <source>
        <dbReference type="Proteomes" id="UP000621500"/>
    </source>
</evidence>
<protein>
    <submittedName>
        <fullName evidence="1">Uncharacterized protein</fullName>
    </submittedName>
</protein>
<proteinExistence type="predicted"/>
<dbReference type="EMBL" id="BONX01000003">
    <property type="protein sequence ID" value="GIG93890.1"/>
    <property type="molecule type" value="Genomic_DNA"/>
</dbReference>
<sequence>MRQDGSGDWAGQRRQAVAARALADQHRRDAEHEQARQLVAAFAAQARERGLRQTRLTALAYNGRTRYRTNLTGWYLDLARIHAVDAAGNFYLLTVPTSLRTRLTGATPRPQPAKLIIGEGGPDGQSMPLAALLRRRLDAGDRWPETGAPPVRD</sequence>
<reference evidence="1 2" key="1">
    <citation type="submission" date="2021-01" db="EMBL/GenBank/DDBJ databases">
        <title>Whole genome shotgun sequence of Plantactinospora mayteni NBRC 109088.</title>
        <authorList>
            <person name="Komaki H."/>
            <person name="Tamura T."/>
        </authorList>
    </citation>
    <scope>NUCLEOTIDE SEQUENCE [LARGE SCALE GENOMIC DNA]</scope>
    <source>
        <strain evidence="1 2">NBRC 109088</strain>
    </source>
</reference>
<dbReference type="RefSeq" id="WP_203855570.1">
    <property type="nucleotide sequence ID" value="NZ_BAAAZQ010000062.1"/>
</dbReference>
<gene>
    <name evidence="1" type="ORF">Pma05_04630</name>
</gene>
<dbReference type="Proteomes" id="UP000621500">
    <property type="component" value="Unassembled WGS sequence"/>
</dbReference>
<name>A0ABQ4EGW8_9ACTN</name>
<comment type="caution">
    <text evidence="1">The sequence shown here is derived from an EMBL/GenBank/DDBJ whole genome shotgun (WGS) entry which is preliminary data.</text>
</comment>
<organism evidence="1 2">
    <name type="scientific">Plantactinospora mayteni</name>
    <dbReference type="NCBI Taxonomy" id="566021"/>
    <lineage>
        <taxon>Bacteria</taxon>
        <taxon>Bacillati</taxon>
        <taxon>Actinomycetota</taxon>
        <taxon>Actinomycetes</taxon>
        <taxon>Micromonosporales</taxon>
        <taxon>Micromonosporaceae</taxon>
        <taxon>Plantactinospora</taxon>
    </lineage>
</organism>
<evidence type="ECO:0000313" key="1">
    <source>
        <dbReference type="EMBL" id="GIG93890.1"/>
    </source>
</evidence>
<keyword evidence="2" id="KW-1185">Reference proteome</keyword>
<accession>A0ABQ4EGW8</accession>